<feature type="domain" description="DAGKc" evidence="1">
    <location>
        <begin position="1"/>
        <end position="134"/>
    </location>
</feature>
<evidence type="ECO:0000259" key="1">
    <source>
        <dbReference type="PROSITE" id="PS50146"/>
    </source>
</evidence>
<dbReference type="Proteomes" id="UP001163831">
    <property type="component" value="Chromosome"/>
</dbReference>
<dbReference type="Pfam" id="PF00781">
    <property type="entry name" value="DAGK_cat"/>
    <property type="match status" value="1"/>
</dbReference>
<dbReference type="InterPro" id="IPR016064">
    <property type="entry name" value="NAD/diacylglycerol_kinase_sf"/>
</dbReference>
<dbReference type="InterPro" id="IPR001206">
    <property type="entry name" value="Diacylglycerol_kinase_cat_dom"/>
</dbReference>
<name>A0ABY6GJA5_9PROT</name>
<dbReference type="RefSeq" id="WP_319807200.1">
    <property type="nucleotide sequence ID" value="NZ_CP107052.1"/>
</dbReference>
<evidence type="ECO:0000313" key="2">
    <source>
        <dbReference type="EMBL" id="UYH51607.1"/>
    </source>
</evidence>
<dbReference type="GO" id="GO:0016301">
    <property type="term" value="F:kinase activity"/>
    <property type="evidence" value="ECO:0007669"/>
    <property type="project" value="UniProtKB-KW"/>
</dbReference>
<dbReference type="InterPro" id="IPR017438">
    <property type="entry name" value="ATP-NAD_kinase_N"/>
</dbReference>
<sequence length="322" mass="36854">MPLALINNPRSRKNRRCLDRFTKRARHCLADRFFEPRTQAELRSVIEKLHRQSIRTIAISGGDGTISDVMTALYHVYGEDDLPELAIFPSGNSNLIARDVGFKSRGRRAFERLLHDPQSLTKEKRGTLRINWTDQGAQLRIGMFHGTTGFTRAIEIAHSPHLLRFAPHNLAVAATLIATLWKLLHRKYRNMWLDGDRLRLECDGAVRSDGPSFLFISTALDRLTMGMWPFWDGDADPRRNPTGLRFLNVSGHPQHLWRAVRLLVRGRSPNWLRQHPSYHSDRVDSLTMTCPSDFILDGEKFSSGPSRQVTLSNGPQFQFLHD</sequence>
<dbReference type="PROSITE" id="PS50146">
    <property type="entry name" value="DAGK"/>
    <property type="match status" value="1"/>
</dbReference>
<accession>A0ABY6GJA5</accession>
<reference evidence="2" key="1">
    <citation type="submission" date="2022-10" db="EMBL/GenBank/DDBJ databases">
        <title>Candidatus Kirkpatrella diaphorinas gen. nov., sp. nov., an uncultured endosymbiont identified in a population of Diaphorina citri from Hawaii.</title>
        <authorList>
            <person name="Henry E.M."/>
            <person name="Carlson C.R."/>
            <person name="Kuo Y.-W."/>
        </authorList>
    </citation>
    <scope>NUCLEOTIDE SEQUENCE</scope>
    <source>
        <strain evidence="2">CADCRV1</strain>
    </source>
</reference>
<keyword evidence="3" id="KW-1185">Reference proteome</keyword>
<protein>
    <submittedName>
        <fullName evidence="2">Diacylglycerol kinase family protein</fullName>
    </submittedName>
</protein>
<proteinExistence type="predicted"/>
<keyword evidence="2" id="KW-0418">Kinase</keyword>
<dbReference type="Gene3D" id="3.40.50.10330">
    <property type="entry name" value="Probable inorganic polyphosphate/atp-NAD kinase, domain 1"/>
    <property type="match status" value="1"/>
</dbReference>
<dbReference type="EMBL" id="CP107052">
    <property type="protein sequence ID" value="UYH51607.1"/>
    <property type="molecule type" value="Genomic_DNA"/>
</dbReference>
<organism evidence="2 3">
    <name type="scientific">Candidatus Kirkpatrickella diaphorinae</name>
    <dbReference type="NCBI Taxonomy" id="2984322"/>
    <lineage>
        <taxon>Bacteria</taxon>
        <taxon>Pseudomonadati</taxon>
        <taxon>Pseudomonadota</taxon>
        <taxon>Alphaproteobacteria</taxon>
        <taxon>Acetobacterales</taxon>
        <taxon>Acetobacteraceae</taxon>
        <taxon>Candidatus Kirkpatrickella</taxon>
    </lineage>
</organism>
<gene>
    <name evidence="2" type="ORF">N5W20_01640</name>
</gene>
<keyword evidence="2" id="KW-0808">Transferase</keyword>
<evidence type="ECO:0000313" key="3">
    <source>
        <dbReference type="Proteomes" id="UP001163831"/>
    </source>
</evidence>
<dbReference type="SUPFAM" id="SSF111331">
    <property type="entry name" value="NAD kinase/diacylglycerol kinase-like"/>
    <property type="match status" value="1"/>
</dbReference>